<dbReference type="PANTHER" id="PTHR43080">
    <property type="entry name" value="CBS DOMAIN-CONTAINING PROTEIN CBSX3, MITOCHONDRIAL"/>
    <property type="match status" value="1"/>
</dbReference>
<dbReference type="SUPFAM" id="SSF54631">
    <property type="entry name" value="CBS-domain pair"/>
    <property type="match status" value="1"/>
</dbReference>
<dbReference type="EMBL" id="CVUD02000109">
    <property type="protein sequence ID" value="SEH71922.1"/>
    <property type="molecule type" value="Genomic_DNA"/>
</dbReference>
<protein>
    <submittedName>
        <fullName evidence="5">Protein containing Cystathionine beta-synthase,core domains</fullName>
    </submittedName>
</protein>
<dbReference type="SMART" id="SM00116">
    <property type="entry name" value="CBS"/>
    <property type="match status" value="1"/>
</dbReference>
<reference evidence="5" key="2">
    <citation type="submission" date="2016-06" db="EMBL/GenBank/DDBJ databases">
        <authorList>
            <person name="Olsen C.W."/>
            <person name="Carey S."/>
            <person name="Hinshaw L."/>
            <person name="Karasin A.I."/>
        </authorList>
    </citation>
    <scope>NUCLEOTIDE SEQUENCE [LARGE SCALE GENOMIC DNA]</scope>
    <source>
        <strain evidence="5">BazSymA</strain>
        <strain evidence="4">BazSymB</strain>
    </source>
</reference>
<dbReference type="Gene3D" id="3.10.580.10">
    <property type="entry name" value="CBS-domain"/>
    <property type="match status" value="1"/>
</dbReference>
<feature type="domain" description="CBS" evidence="3">
    <location>
        <begin position="81"/>
        <end position="134"/>
    </location>
</feature>
<dbReference type="STRING" id="235205.BAZSYMB_SCAFFOLD00003_18"/>
<dbReference type="InterPro" id="IPR051257">
    <property type="entry name" value="Diverse_CBS-Domain"/>
</dbReference>
<dbReference type="EMBL" id="CDSC02000312">
    <property type="protein sequence ID" value="SEH91011.1"/>
    <property type="molecule type" value="Genomic_DNA"/>
</dbReference>
<sequence length="134" mass="15006">MINNTAPTLVKDIMWTQVDIVDSKCTVQNALNDMQHKKTKMLLVDKSHDYDEYGVVLIADIASKVIAKDRALERVNVYEIMTKPVISVHSDMDIRYCARLLTRLGLSRCPVLDNGKIVGVVSLTNIVLNGLHIV</sequence>
<dbReference type="PROSITE" id="PS51371">
    <property type="entry name" value="CBS"/>
    <property type="match status" value="1"/>
</dbReference>
<keyword evidence="1 2" id="KW-0129">CBS domain</keyword>
<dbReference type="Proteomes" id="UP000198559">
    <property type="component" value="Unassembled WGS sequence"/>
</dbReference>
<evidence type="ECO:0000256" key="1">
    <source>
        <dbReference type="ARBA" id="ARBA00023122"/>
    </source>
</evidence>
<gene>
    <name evidence="5" type="ORF">BAZSYMA_ACONTIG00239_5</name>
    <name evidence="4" type="ORF">BAZSYMB_SCAFFOLD00003_18</name>
</gene>
<reference evidence="6 7" key="1">
    <citation type="submission" date="2016-06" db="EMBL/GenBank/DDBJ databases">
        <authorList>
            <person name="Petersen J."/>
            <person name="Sayavedra L."/>
        </authorList>
    </citation>
    <scope>NUCLEOTIDE SEQUENCE [LARGE SCALE GENOMIC DNA]</scope>
    <source>
        <strain evidence="7">BazSymA</strain>
        <strain evidence="6">BazSymB</strain>
    </source>
</reference>
<dbReference type="PANTHER" id="PTHR43080:SF2">
    <property type="entry name" value="CBS DOMAIN-CONTAINING PROTEIN"/>
    <property type="match status" value="1"/>
</dbReference>
<proteinExistence type="predicted"/>
<dbReference type="RefSeq" id="WP_090716701.1">
    <property type="nucleotide sequence ID" value="NZ_CAESAP020000204.1"/>
</dbReference>
<evidence type="ECO:0000259" key="3">
    <source>
        <dbReference type="PROSITE" id="PS51371"/>
    </source>
</evidence>
<evidence type="ECO:0000313" key="6">
    <source>
        <dbReference type="Proteomes" id="UP000198559"/>
    </source>
</evidence>
<accession>A0A1H6M0X6</accession>
<evidence type="ECO:0000313" key="4">
    <source>
        <dbReference type="EMBL" id="SEH71922.1"/>
    </source>
</evidence>
<organism evidence="5 7">
    <name type="scientific">Bathymodiolus azoricus thioautotrophic gill symbiont</name>
    <dbReference type="NCBI Taxonomy" id="235205"/>
    <lineage>
        <taxon>Bacteria</taxon>
        <taxon>Pseudomonadati</taxon>
        <taxon>Pseudomonadota</taxon>
        <taxon>Gammaproteobacteria</taxon>
        <taxon>sulfur-oxidizing symbionts</taxon>
    </lineage>
</organism>
<dbReference type="OrthoDB" id="9771532at2"/>
<dbReference type="AlphaFoldDB" id="A0A1H6M0X6"/>
<dbReference type="InterPro" id="IPR046342">
    <property type="entry name" value="CBS_dom_sf"/>
</dbReference>
<dbReference type="Proteomes" id="UP000198988">
    <property type="component" value="Unassembled WGS sequence"/>
</dbReference>
<evidence type="ECO:0000256" key="2">
    <source>
        <dbReference type="PROSITE-ProRule" id="PRU00703"/>
    </source>
</evidence>
<dbReference type="Pfam" id="PF00571">
    <property type="entry name" value="CBS"/>
    <property type="match status" value="2"/>
</dbReference>
<name>A0A1H6M0X6_9GAMM</name>
<dbReference type="InterPro" id="IPR000644">
    <property type="entry name" value="CBS_dom"/>
</dbReference>
<evidence type="ECO:0000313" key="5">
    <source>
        <dbReference type="EMBL" id="SEH91011.1"/>
    </source>
</evidence>
<evidence type="ECO:0000313" key="7">
    <source>
        <dbReference type="Proteomes" id="UP000198988"/>
    </source>
</evidence>